<keyword evidence="9" id="KW-1185">Reference proteome</keyword>
<protein>
    <submittedName>
        <fullName evidence="8">Peroxisome- protein</fullName>
    </submittedName>
</protein>
<dbReference type="GO" id="GO:0005778">
    <property type="term" value="C:peroxisomal membrane"/>
    <property type="evidence" value="ECO:0007669"/>
    <property type="project" value="TreeGrafter"/>
</dbReference>
<evidence type="ECO:0000256" key="2">
    <source>
        <dbReference type="ARBA" id="ARBA00022692"/>
    </source>
</evidence>
<comment type="caution">
    <text evidence="8">The sequence shown here is derived from an EMBL/GenBank/DDBJ whole genome shotgun (WGS) entry which is preliminary data.</text>
</comment>
<keyword evidence="3 5" id="KW-1133">Transmembrane helix</keyword>
<name>A0AAD5X7P4_9FUNG</name>
<dbReference type="InterPro" id="IPR010482">
    <property type="entry name" value="TECPR1-like_DysF"/>
</dbReference>
<feature type="domain" description="Peroxin/Ferlin" evidence="7">
    <location>
        <begin position="174"/>
        <end position="207"/>
    </location>
</feature>
<dbReference type="AlphaFoldDB" id="A0AAD5X7P4"/>
<reference evidence="8" key="1">
    <citation type="submission" date="2020-05" db="EMBL/GenBank/DDBJ databases">
        <title>Phylogenomic resolution of chytrid fungi.</title>
        <authorList>
            <person name="Stajich J.E."/>
            <person name="Amses K."/>
            <person name="Simmons R."/>
            <person name="Seto K."/>
            <person name="Myers J."/>
            <person name="Bonds A."/>
            <person name="Quandt C.A."/>
            <person name="Barry K."/>
            <person name="Liu P."/>
            <person name="Grigoriev I."/>
            <person name="Longcore J.E."/>
            <person name="James T.Y."/>
        </authorList>
    </citation>
    <scope>NUCLEOTIDE SEQUENCE</scope>
    <source>
        <strain evidence="8">JEL0318</strain>
    </source>
</reference>
<evidence type="ECO:0000313" key="9">
    <source>
        <dbReference type="Proteomes" id="UP001212841"/>
    </source>
</evidence>
<proteinExistence type="predicted"/>
<organism evidence="8 9">
    <name type="scientific">Rhizophlyctis rosea</name>
    <dbReference type="NCBI Taxonomy" id="64517"/>
    <lineage>
        <taxon>Eukaryota</taxon>
        <taxon>Fungi</taxon>
        <taxon>Fungi incertae sedis</taxon>
        <taxon>Chytridiomycota</taxon>
        <taxon>Chytridiomycota incertae sedis</taxon>
        <taxon>Chytridiomycetes</taxon>
        <taxon>Rhizophlyctidales</taxon>
        <taxon>Rhizophlyctidaceae</taxon>
        <taxon>Rhizophlyctis</taxon>
    </lineage>
</organism>
<evidence type="ECO:0000256" key="3">
    <source>
        <dbReference type="ARBA" id="ARBA00022989"/>
    </source>
</evidence>
<dbReference type="InterPro" id="IPR006614">
    <property type="entry name" value="Peroxin/Ferlin"/>
</dbReference>
<feature type="transmembrane region" description="Helical" evidence="5">
    <location>
        <begin position="32"/>
        <end position="55"/>
    </location>
</feature>
<dbReference type="PANTHER" id="PTHR31679">
    <property type="entry name" value="PEROXISOMAL MEMBRANE PROTEIN PEX30-RELATED"/>
    <property type="match status" value="1"/>
</dbReference>
<feature type="non-terminal residue" evidence="8">
    <location>
        <position position="1"/>
    </location>
</feature>
<evidence type="ECO:0000259" key="6">
    <source>
        <dbReference type="SMART" id="SM00693"/>
    </source>
</evidence>
<evidence type="ECO:0000259" key="7">
    <source>
        <dbReference type="SMART" id="SM00694"/>
    </source>
</evidence>
<dbReference type="GO" id="GO:0012505">
    <property type="term" value="C:endomembrane system"/>
    <property type="evidence" value="ECO:0007669"/>
    <property type="project" value="UniProtKB-SubCell"/>
</dbReference>
<dbReference type="GO" id="GO:0007031">
    <property type="term" value="P:peroxisome organization"/>
    <property type="evidence" value="ECO:0007669"/>
    <property type="project" value="UniProtKB-ARBA"/>
</dbReference>
<sequence>DIYDTAINYQNLLNWSSPPTTSKILKLTSASLILSLIALQIVSFRYIMLIGGVAIFMQNNALFGGLALSILSSVIAKVQGGDEVAARVVVEGAGGVVKEKDVVECVLFENQRWWAGLGWIHHLLASERPAWTSEDPKTLCPPKDAFPLPAGGQHVWVDEDWLLDKSWSDVDEDGWLYTDYNWRHAKPEPFHTAFTRRRRWVRRYGLVRDGVSGFDGGKPIKGE</sequence>
<comment type="subcellular location">
    <subcellularLocation>
        <location evidence="1">Endomembrane system</location>
        <topology evidence="1">Multi-pass membrane protein</topology>
    </subcellularLocation>
</comment>
<evidence type="ECO:0000256" key="4">
    <source>
        <dbReference type="ARBA" id="ARBA00023136"/>
    </source>
</evidence>
<dbReference type="SMART" id="SM00693">
    <property type="entry name" value="DysFN"/>
    <property type="match status" value="1"/>
</dbReference>
<gene>
    <name evidence="8" type="primary">PEX30</name>
    <name evidence="8" type="ORF">HK097_009112</name>
</gene>
<keyword evidence="4 5" id="KW-0472">Membrane</keyword>
<dbReference type="PANTHER" id="PTHR31679:SF2">
    <property type="entry name" value="PEROXISOMAL MEMBRANE PROTEIN PEX30-RELATED"/>
    <property type="match status" value="1"/>
</dbReference>
<dbReference type="InterPro" id="IPR052646">
    <property type="entry name" value="Peroxisomal_PEX28-32"/>
</dbReference>
<dbReference type="Proteomes" id="UP001212841">
    <property type="component" value="Unassembled WGS sequence"/>
</dbReference>
<dbReference type="EMBL" id="JADGJD010000058">
    <property type="protein sequence ID" value="KAJ3055808.1"/>
    <property type="molecule type" value="Genomic_DNA"/>
</dbReference>
<accession>A0AAD5X7P4</accession>
<dbReference type="SMART" id="SM00694">
    <property type="entry name" value="DysFC"/>
    <property type="match status" value="1"/>
</dbReference>
<evidence type="ECO:0000256" key="1">
    <source>
        <dbReference type="ARBA" id="ARBA00004127"/>
    </source>
</evidence>
<evidence type="ECO:0000256" key="5">
    <source>
        <dbReference type="SAM" id="Phobius"/>
    </source>
</evidence>
<keyword evidence="2 5" id="KW-0812">Transmembrane</keyword>
<dbReference type="Pfam" id="PF06398">
    <property type="entry name" value="Pex24p"/>
    <property type="match status" value="1"/>
</dbReference>
<evidence type="ECO:0000313" key="8">
    <source>
        <dbReference type="EMBL" id="KAJ3055808.1"/>
    </source>
</evidence>
<feature type="domain" description="Peroxin/Ferlin" evidence="6">
    <location>
        <begin position="100"/>
        <end position="164"/>
    </location>
</feature>